<reference evidence="2" key="1">
    <citation type="submission" date="2023-10" db="EMBL/GenBank/DDBJ databases">
        <title>Chromosome-level genome of the transformable northern wattle, Acacia crassicarpa.</title>
        <authorList>
            <person name="Massaro I."/>
            <person name="Sinha N.R."/>
            <person name="Poethig S."/>
            <person name="Leichty A.R."/>
        </authorList>
    </citation>
    <scope>NUCLEOTIDE SEQUENCE</scope>
    <source>
        <strain evidence="2">Acra3RX</strain>
        <tissue evidence="2">Leaf</tissue>
    </source>
</reference>
<evidence type="ECO:0000313" key="3">
    <source>
        <dbReference type="Proteomes" id="UP001293593"/>
    </source>
</evidence>
<gene>
    <name evidence="2" type="ORF">QN277_028389</name>
</gene>
<dbReference type="EMBL" id="JAWXYG010000009">
    <property type="protein sequence ID" value="KAK4262894.1"/>
    <property type="molecule type" value="Genomic_DNA"/>
</dbReference>
<evidence type="ECO:0000313" key="2">
    <source>
        <dbReference type="EMBL" id="KAK4262894.1"/>
    </source>
</evidence>
<dbReference type="PANTHER" id="PTHR36782">
    <property type="entry name" value="BNAC03G62080D PROTEIN"/>
    <property type="match status" value="1"/>
</dbReference>
<evidence type="ECO:0000259" key="1">
    <source>
        <dbReference type="Pfam" id="PF25418"/>
    </source>
</evidence>
<dbReference type="AlphaFoldDB" id="A0AAE1K0V0"/>
<dbReference type="Pfam" id="PF25418">
    <property type="entry name" value="DUF7890"/>
    <property type="match status" value="1"/>
</dbReference>
<feature type="domain" description="DUF7890" evidence="1">
    <location>
        <begin position="89"/>
        <end position="134"/>
    </location>
</feature>
<keyword evidence="3" id="KW-1185">Reference proteome</keyword>
<name>A0AAE1K0V0_9FABA</name>
<comment type="caution">
    <text evidence="2">The sequence shown here is derived from an EMBL/GenBank/DDBJ whole genome shotgun (WGS) entry which is preliminary data.</text>
</comment>
<dbReference type="InterPro" id="IPR057212">
    <property type="entry name" value="DUF7890"/>
</dbReference>
<sequence>MSHTLFRFLNRQVSDVKVVGVVEQGQVQTAVYRDELTKKQAPRKAVVVKKSVRFGDSEPTILGDDDESLMKEKQSGEKRIINSSGEKREGIRVKVKMTKEEAARLLSKCKEGGFLEFRDVARELVSIPVGRVSVSTTSTNIEQATLMDADMAQYFSHLVAQKDAADRKL</sequence>
<dbReference type="PANTHER" id="PTHR36782:SF1">
    <property type="entry name" value="CALCIUM UNIPORTER PROTEIN"/>
    <property type="match status" value="1"/>
</dbReference>
<dbReference type="Proteomes" id="UP001293593">
    <property type="component" value="Unassembled WGS sequence"/>
</dbReference>
<accession>A0AAE1K0V0</accession>
<organism evidence="2 3">
    <name type="scientific">Acacia crassicarpa</name>
    <name type="common">northern wattle</name>
    <dbReference type="NCBI Taxonomy" id="499986"/>
    <lineage>
        <taxon>Eukaryota</taxon>
        <taxon>Viridiplantae</taxon>
        <taxon>Streptophyta</taxon>
        <taxon>Embryophyta</taxon>
        <taxon>Tracheophyta</taxon>
        <taxon>Spermatophyta</taxon>
        <taxon>Magnoliopsida</taxon>
        <taxon>eudicotyledons</taxon>
        <taxon>Gunneridae</taxon>
        <taxon>Pentapetalae</taxon>
        <taxon>rosids</taxon>
        <taxon>fabids</taxon>
        <taxon>Fabales</taxon>
        <taxon>Fabaceae</taxon>
        <taxon>Caesalpinioideae</taxon>
        <taxon>mimosoid clade</taxon>
        <taxon>Acacieae</taxon>
        <taxon>Acacia</taxon>
    </lineage>
</organism>
<protein>
    <recommendedName>
        <fullName evidence="1">DUF7890 domain-containing protein</fullName>
    </recommendedName>
</protein>
<proteinExistence type="predicted"/>